<dbReference type="AlphaFoldDB" id="A0A0D0EMZ3"/>
<sequence>MKKLGIVITDGVGFRNFILSDFLIEAEKTFDEVVILSCLPASVYSEFVINSKIIELDVFEEKFSTWFFRKAKEVAHLKLHQKNNFGIQDSLKTNTSTSKSNRGYATRFIFKLTSVLHSEKWIQRFNFRQQLSFKNDSKTIGYKTILEKENFDLLFFTHQRPPYIAPLVYQAEKLKIKTASFIFSWDNLASKGRMAANFDYYLVWSNLMKSELQQFYSSVKKDHIEVVGTPQFEPYVLDRYKVSKEQFILKFKLNPNLKTICFSCGDISTSKNDELYIETIANAIQEGKIKDVNFIIRTSPAEDPIRFSNYAKRFPFIKWNYPKWNLSRENHQESWSQRIPSIEDIKDLRSLLEYSDLNINMLSTMSLDFIQFDKPVINTVFGNSKNGLYDDQRFLKYAHIENVVKSNATKIVKDQEELINAINLYLDNSELDSENRKELLQLQVSKPLENTGKRIAQTLLKWT</sequence>
<evidence type="ECO:0000313" key="3">
    <source>
        <dbReference type="Proteomes" id="UP000032061"/>
    </source>
</evidence>
<evidence type="ECO:0000313" key="1">
    <source>
        <dbReference type="EMBL" id="KIO54205.1"/>
    </source>
</evidence>
<name>A0A0D0EMZ3_9FLAO</name>
<dbReference type="RefSeq" id="WP_041516310.1">
    <property type="nucleotide sequence ID" value="NZ_JPRK01000004.1"/>
</dbReference>
<proteinExistence type="predicted"/>
<gene>
    <name evidence="2" type="ORF">B0A73_04710</name>
    <name evidence="1" type="ORF">IW18_04205</name>
</gene>
<reference evidence="2 4" key="2">
    <citation type="submission" date="2016-11" db="EMBL/GenBank/DDBJ databases">
        <title>Whole genomes of Flavobacteriaceae.</title>
        <authorList>
            <person name="Stine C."/>
            <person name="Li C."/>
            <person name="Tadesse D."/>
        </authorList>
    </citation>
    <scope>NUCLEOTIDE SEQUENCE [LARGE SCALE GENOMIC DNA]</scope>
    <source>
        <strain evidence="2 4">ATCC 51468</strain>
    </source>
</reference>
<evidence type="ECO:0000313" key="2">
    <source>
        <dbReference type="EMBL" id="OXA89686.1"/>
    </source>
</evidence>
<organism evidence="1 3">
    <name type="scientific">Flavobacterium hibernum</name>
    <dbReference type="NCBI Taxonomy" id="37752"/>
    <lineage>
        <taxon>Bacteria</taxon>
        <taxon>Pseudomonadati</taxon>
        <taxon>Bacteroidota</taxon>
        <taxon>Flavobacteriia</taxon>
        <taxon>Flavobacteriales</taxon>
        <taxon>Flavobacteriaceae</taxon>
        <taxon>Flavobacterium</taxon>
    </lineage>
</organism>
<evidence type="ECO:0008006" key="5">
    <source>
        <dbReference type="Google" id="ProtNLM"/>
    </source>
</evidence>
<accession>A0A0D0EMZ3</accession>
<reference evidence="1 3" key="1">
    <citation type="submission" date="2015-01" db="EMBL/GenBank/DDBJ databases">
        <title>Genome of Flavobacterium hibernum DSM 12611.</title>
        <authorList>
            <person name="Stropko S.J."/>
            <person name="Pipes S.E."/>
            <person name="Newman J.D."/>
        </authorList>
    </citation>
    <scope>NUCLEOTIDE SEQUENCE [LARGE SCALE GENOMIC DNA]</scope>
    <source>
        <strain evidence="1 3">DSM 12611</strain>
    </source>
</reference>
<keyword evidence="4" id="KW-1185">Reference proteome</keyword>
<dbReference type="Proteomes" id="UP000032061">
    <property type="component" value="Unassembled WGS sequence"/>
</dbReference>
<protein>
    <recommendedName>
        <fullName evidence="5">UDP-glycosyltransferase</fullName>
    </recommendedName>
</protein>
<dbReference type="EMBL" id="MUGX01000008">
    <property type="protein sequence ID" value="OXA89686.1"/>
    <property type="molecule type" value="Genomic_DNA"/>
</dbReference>
<dbReference type="Gene3D" id="3.40.50.12580">
    <property type="match status" value="1"/>
</dbReference>
<dbReference type="InterPro" id="IPR043148">
    <property type="entry name" value="TagF_C"/>
</dbReference>
<comment type="caution">
    <text evidence="1">The sequence shown here is derived from an EMBL/GenBank/DDBJ whole genome shotgun (WGS) entry which is preliminary data.</text>
</comment>
<dbReference type="OrthoDB" id="913551at2"/>
<dbReference type="SUPFAM" id="SSF53756">
    <property type="entry name" value="UDP-Glycosyltransferase/glycogen phosphorylase"/>
    <property type="match status" value="1"/>
</dbReference>
<evidence type="ECO:0000313" key="4">
    <source>
        <dbReference type="Proteomes" id="UP000198302"/>
    </source>
</evidence>
<dbReference type="Proteomes" id="UP000198302">
    <property type="component" value="Unassembled WGS sequence"/>
</dbReference>
<dbReference type="EMBL" id="JPRK01000004">
    <property type="protein sequence ID" value="KIO54205.1"/>
    <property type="molecule type" value="Genomic_DNA"/>
</dbReference>
<dbReference type="STRING" id="37752.IW18_04205"/>